<keyword evidence="1" id="KW-1133">Transmembrane helix</keyword>
<organism evidence="2 3">
    <name type="scientific">Rahnella ecdela</name>
    <dbReference type="NCBI Taxonomy" id="2816250"/>
    <lineage>
        <taxon>Bacteria</taxon>
        <taxon>Pseudomonadati</taxon>
        <taxon>Pseudomonadota</taxon>
        <taxon>Gammaproteobacteria</taxon>
        <taxon>Enterobacterales</taxon>
        <taxon>Yersiniaceae</taxon>
        <taxon>Rahnella</taxon>
    </lineage>
</organism>
<accession>A0ABS6LDG6</accession>
<sequence length="285" mass="31056">MMMFLSERLEPLMEKPAWQRALTLVAGMLALILLLYVFVLRGLWQQQDALTRAIAVAQRNVFQSQAALLSQHPLSVLRQEIQSNVALARESLPLAQQFAQPLKDAGAELLHWTPAVQTKTAEQGMLDLQLTFTGLTRFLYALLQRPEHPTFSEPDIRVTASGIKASLLLTQTTGTDEFADSSSNAAAGRDPFSPLASSTCPGVSAMSEWILSGVSQANGRQSGWLLSSDGQWTKVEAGNQVGTPAWTVETLNASQAELSLSEPQCGLQRQTLQLGKKIDSPRKGK</sequence>
<dbReference type="RefSeq" id="WP_217148763.1">
    <property type="nucleotide sequence ID" value="NZ_JAFMOY010000119.1"/>
</dbReference>
<protein>
    <submittedName>
        <fullName evidence="2">Pilus assembly protein PilO</fullName>
    </submittedName>
</protein>
<reference evidence="2 3" key="1">
    <citation type="submission" date="2021-03" db="EMBL/GenBank/DDBJ databases">
        <title>Five novel Rahnella species.</title>
        <authorList>
            <person name="Brady C."/>
            <person name="Asselin J."/>
            <person name="Beer S."/>
            <person name="Bruberg M.B."/>
            <person name="Crampton B."/>
            <person name="Venter S."/>
            <person name="Arnold D."/>
            <person name="Denman S."/>
        </authorList>
    </citation>
    <scope>NUCLEOTIDE SEQUENCE [LARGE SCALE GENOMIC DNA]</scope>
    <source>
        <strain evidence="2 3">FRB 231</strain>
    </source>
</reference>
<dbReference type="EMBL" id="JAFMOY010000119">
    <property type="protein sequence ID" value="MBU9844976.1"/>
    <property type="molecule type" value="Genomic_DNA"/>
</dbReference>
<dbReference type="Proteomes" id="UP000739284">
    <property type="component" value="Unassembled WGS sequence"/>
</dbReference>
<keyword evidence="3" id="KW-1185">Reference proteome</keyword>
<gene>
    <name evidence="2" type="ORF">J1784_08120</name>
</gene>
<comment type="caution">
    <text evidence="2">The sequence shown here is derived from an EMBL/GenBank/DDBJ whole genome shotgun (WGS) entry which is preliminary data.</text>
</comment>
<evidence type="ECO:0000313" key="3">
    <source>
        <dbReference type="Proteomes" id="UP000739284"/>
    </source>
</evidence>
<feature type="transmembrane region" description="Helical" evidence="1">
    <location>
        <begin position="21"/>
        <end position="44"/>
    </location>
</feature>
<evidence type="ECO:0000313" key="2">
    <source>
        <dbReference type="EMBL" id="MBU9844976.1"/>
    </source>
</evidence>
<keyword evidence="1" id="KW-0812">Transmembrane</keyword>
<name>A0ABS6LDG6_9GAMM</name>
<keyword evidence="1" id="KW-0472">Membrane</keyword>
<proteinExistence type="predicted"/>
<evidence type="ECO:0000256" key="1">
    <source>
        <dbReference type="SAM" id="Phobius"/>
    </source>
</evidence>